<evidence type="ECO:0000313" key="1">
    <source>
        <dbReference type="EMBL" id="KAK3351122.1"/>
    </source>
</evidence>
<reference evidence="1" key="2">
    <citation type="submission" date="2023-06" db="EMBL/GenBank/DDBJ databases">
        <authorList>
            <consortium name="Lawrence Berkeley National Laboratory"/>
            <person name="Haridas S."/>
            <person name="Hensen N."/>
            <person name="Bonometti L."/>
            <person name="Westerberg I."/>
            <person name="Brannstrom I.O."/>
            <person name="Guillou S."/>
            <person name="Cros-Aarteil S."/>
            <person name="Calhoun S."/>
            <person name="Kuo A."/>
            <person name="Mondo S."/>
            <person name="Pangilinan J."/>
            <person name="Riley R."/>
            <person name="Labutti K."/>
            <person name="Andreopoulos B."/>
            <person name="Lipzen A."/>
            <person name="Chen C."/>
            <person name="Yanf M."/>
            <person name="Daum C."/>
            <person name="Ng V."/>
            <person name="Clum A."/>
            <person name="Steindorff A."/>
            <person name="Ohm R."/>
            <person name="Martin F."/>
            <person name="Silar P."/>
            <person name="Natvig D."/>
            <person name="Lalanne C."/>
            <person name="Gautier V."/>
            <person name="Ament-Velasquez S.L."/>
            <person name="Kruys A."/>
            <person name="Hutchinson M.I."/>
            <person name="Powell A.J."/>
            <person name="Barry K."/>
            <person name="Miller A.N."/>
            <person name="Grigoriev I.V."/>
            <person name="Debuchy R."/>
            <person name="Gladieux P."/>
            <person name="Thoren M.H."/>
            <person name="Johannesson H."/>
        </authorList>
    </citation>
    <scope>NUCLEOTIDE SEQUENCE</scope>
    <source>
        <strain evidence="1">CBS 560.94</strain>
    </source>
</reference>
<organism evidence="1 2">
    <name type="scientific">Neurospora tetraspora</name>
    <dbReference type="NCBI Taxonomy" id="94610"/>
    <lineage>
        <taxon>Eukaryota</taxon>
        <taxon>Fungi</taxon>
        <taxon>Dikarya</taxon>
        <taxon>Ascomycota</taxon>
        <taxon>Pezizomycotina</taxon>
        <taxon>Sordariomycetes</taxon>
        <taxon>Sordariomycetidae</taxon>
        <taxon>Sordariales</taxon>
        <taxon>Sordariaceae</taxon>
        <taxon>Neurospora</taxon>
    </lineage>
</organism>
<dbReference type="EMBL" id="JAUEPP010000002">
    <property type="protein sequence ID" value="KAK3351122.1"/>
    <property type="molecule type" value="Genomic_DNA"/>
</dbReference>
<accession>A0AAE0JK35</accession>
<gene>
    <name evidence="1" type="ORF">B0H65DRAFT_506585</name>
</gene>
<name>A0AAE0JK35_9PEZI</name>
<evidence type="ECO:0000313" key="2">
    <source>
        <dbReference type="Proteomes" id="UP001278500"/>
    </source>
</evidence>
<dbReference type="AlphaFoldDB" id="A0AAE0JK35"/>
<dbReference type="Proteomes" id="UP001278500">
    <property type="component" value="Unassembled WGS sequence"/>
</dbReference>
<dbReference type="GeneID" id="87865226"/>
<comment type="caution">
    <text evidence="1">The sequence shown here is derived from an EMBL/GenBank/DDBJ whole genome shotgun (WGS) entry which is preliminary data.</text>
</comment>
<sequence>MFTCQSDHKIAERPIHRISDLHQPDKLLIVKQSPPSAALIDIWKGVSDGALNFSIKSDGKIAFDAPKQGFRIRLNIVEIENGCIDHFHVAERSDESPVASMSDILLLRAVTVVDWGGDGDTLDFRWLLEGVFQRLGQFPKIDDEELVWLVKAADAVYGPFGYLAIASCIATNNEAAALALLRKEQK</sequence>
<protein>
    <submittedName>
        <fullName evidence="1">Uncharacterized protein</fullName>
    </submittedName>
</protein>
<keyword evidence="2" id="KW-1185">Reference proteome</keyword>
<dbReference type="RefSeq" id="XP_062684417.1">
    <property type="nucleotide sequence ID" value="XM_062828072.1"/>
</dbReference>
<proteinExistence type="predicted"/>
<reference evidence="1" key="1">
    <citation type="journal article" date="2023" name="Mol. Phylogenet. Evol.">
        <title>Genome-scale phylogeny and comparative genomics of the fungal order Sordariales.</title>
        <authorList>
            <person name="Hensen N."/>
            <person name="Bonometti L."/>
            <person name="Westerberg I."/>
            <person name="Brannstrom I.O."/>
            <person name="Guillou S."/>
            <person name="Cros-Aarteil S."/>
            <person name="Calhoun S."/>
            <person name="Haridas S."/>
            <person name="Kuo A."/>
            <person name="Mondo S."/>
            <person name="Pangilinan J."/>
            <person name="Riley R."/>
            <person name="LaButti K."/>
            <person name="Andreopoulos B."/>
            <person name="Lipzen A."/>
            <person name="Chen C."/>
            <person name="Yan M."/>
            <person name="Daum C."/>
            <person name="Ng V."/>
            <person name="Clum A."/>
            <person name="Steindorff A."/>
            <person name="Ohm R.A."/>
            <person name="Martin F."/>
            <person name="Silar P."/>
            <person name="Natvig D.O."/>
            <person name="Lalanne C."/>
            <person name="Gautier V."/>
            <person name="Ament-Velasquez S.L."/>
            <person name="Kruys A."/>
            <person name="Hutchinson M.I."/>
            <person name="Powell A.J."/>
            <person name="Barry K."/>
            <person name="Miller A.N."/>
            <person name="Grigoriev I.V."/>
            <person name="Debuchy R."/>
            <person name="Gladieux P."/>
            <person name="Hiltunen Thoren M."/>
            <person name="Johannesson H."/>
        </authorList>
    </citation>
    <scope>NUCLEOTIDE SEQUENCE</scope>
    <source>
        <strain evidence="1">CBS 560.94</strain>
    </source>
</reference>